<evidence type="ECO:0000256" key="4">
    <source>
        <dbReference type="ARBA" id="ARBA00022692"/>
    </source>
</evidence>
<dbReference type="InterPro" id="IPR036259">
    <property type="entry name" value="MFS_trans_sf"/>
</dbReference>
<feature type="compositionally biased region" description="Basic and acidic residues" evidence="10">
    <location>
        <begin position="519"/>
        <end position="534"/>
    </location>
</feature>
<dbReference type="Gene3D" id="1.20.1250.20">
    <property type="entry name" value="MFS general substrate transporter like domains"/>
    <property type="match status" value="1"/>
</dbReference>
<accession>A0A0D1ZQT0</accession>
<dbReference type="AlphaFoldDB" id="A0A0D1ZQT0"/>
<feature type="compositionally biased region" description="Polar residues" evidence="10">
    <location>
        <begin position="508"/>
        <end position="518"/>
    </location>
</feature>
<evidence type="ECO:0000256" key="8">
    <source>
        <dbReference type="ARBA" id="ARBA00024801"/>
    </source>
</evidence>
<dbReference type="OrthoDB" id="42657at2759"/>
<dbReference type="InterPro" id="IPR050495">
    <property type="entry name" value="ATG22/LtaA_families"/>
</dbReference>
<gene>
    <name evidence="11" type="ORF">PV10_08727</name>
</gene>
<feature type="transmembrane region" description="Helical" evidence="9">
    <location>
        <begin position="415"/>
        <end position="439"/>
    </location>
</feature>
<keyword evidence="4 9" id="KW-0812">Transmembrane</keyword>
<feature type="transmembrane region" description="Helical" evidence="9">
    <location>
        <begin position="451"/>
        <end position="470"/>
    </location>
</feature>
<evidence type="ECO:0000256" key="6">
    <source>
        <dbReference type="ARBA" id="ARBA00023006"/>
    </source>
</evidence>
<evidence type="ECO:0000256" key="2">
    <source>
        <dbReference type="ARBA" id="ARBA00006978"/>
    </source>
</evidence>
<keyword evidence="9" id="KW-0926">Vacuole</keyword>
<dbReference type="Pfam" id="PF11700">
    <property type="entry name" value="ATG22"/>
    <property type="match status" value="1"/>
</dbReference>
<dbReference type="EMBL" id="KN847525">
    <property type="protein sequence ID" value="KIV89128.1"/>
    <property type="molecule type" value="Genomic_DNA"/>
</dbReference>
<dbReference type="Proteomes" id="UP000054302">
    <property type="component" value="Unassembled WGS sequence"/>
</dbReference>
<dbReference type="VEuPathDB" id="FungiDB:PV10_08727"/>
<feature type="transmembrane region" description="Helical" evidence="9">
    <location>
        <begin position="170"/>
        <end position="191"/>
    </location>
</feature>
<feature type="transmembrane region" description="Helical" evidence="9">
    <location>
        <begin position="384"/>
        <end position="403"/>
    </location>
</feature>
<evidence type="ECO:0000256" key="7">
    <source>
        <dbReference type="ARBA" id="ARBA00023136"/>
    </source>
</evidence>
<evidence type="ECO:0000313" key="11">
    <source>
        <dbReference type="EMBL" id="KIV89128.1"/>
    </source>
</evidence>
<evidence type="ECO:0000256" key="5">
    <source>
        <dbReference type="ARBA" id="ARBA00022989"/>
    </source>
</evidence>
<keyword evidence="7 9" id="KW-0472">Membrane</keyword>
<comment type="function">
    <text evidence="8 9">Vacuolar effluxer which mediate the efflux of amino acids resulting from autophagic degradation. The release of autophagic amino acids allows the maintenance of protein synthesis and viability during nitrogen starvation.</text>
</comment>
<sequence length="546" mass="60957">MQFGVDRRCSNRFSSSIQILKSSKIHPLLLFKMLLLSRLSQLKSTRHYFSSYILVNFIVGLPFVAYGTYVIFQLQQIGFVIGHGVDEPTCMTSCIVPFGSSELDMNAVILYLNAMGFAFGGFIMIFVAALADYWKQKSLLMVITIFLYAAISIPVAWLDKLTKPTFDAFSGLYVLFSVITLALMALLNIYIPFCMKLEPDVAKEMGSFSVSDETERRHKIGTKMSVFGPILSWSASILVLIIGIILSKTLELERQQSAGLIMTTVAGFVTLIGSAVAYFGLPTLVARDLPVGKSWWSIAFSSVFGLVKDLWKNKTAALLLVGYTAYTDTTFAQSTVLSQLFILTVKPDIVEFSLYSLSFNAMCIIFSLIWFWIRPRINIRLRSWMIFGYLVNLIPALWGSIGISENVGIGFKSRWEFYVALLFTTVANSIVNPVFRVVFSEVIPPKREVQWFGMQLIISCATTWVPYVVLAPFQQATNNLRYPLLMCFVFFSVPLAIEIWHLVAGSKGPTNDTDSSNDGSEKDDVVNNESKGRSETVVLEKASSGV</sequence>
<comment type="similarity">
    <text evidence="2 9">Belongs to the ATG22 family.</text>
</comment>
<feature type="transmembrane region" description="Helical" evidence="9">
    <location>
        <begin position="352"/>
        <end position="372"/>
    </location>
</feature>
<feature type="transmembrane region" description="Helical" evidence="9">
    <location>
        <begin position="226"/>
        <end position="246"/>
    </location>
</feature>
<dbReference type="OMA" id="FWVEQVL"/>
<feature type="region of interest" description="Disordered" evidence="10">
    <location>
        <begin position="507"/>
        <end position="546"/>
    </location>
</feature>
<dbReference type="GO" id="GO:0005774">
    <property type="term" value="C:vacuolar membrane"/>
    <property type="evidence" value="ECO:0007669"/>
    <property type="project" value="UniProtKB-SubCell"/>
</dbReference>
<evidence type="ECO:0000313" key="12">
    <source>
        <dbReference type="Proteomes" id="UP000054302"/>
    </source>
</evidence>
<evidence type="ECO:0000256" key="1">
    <source>
        <dbReference type="ARBA" id="ARBA00004128"/>
    </source>
</evidence>
<dbReference type="PANTHER" id="PTHR23519:SF2">
    <property type="entry name" value="AUTOPHAGY-RELATED PROTEIN 22"/>
    <property type="match status" value="1"/>
</dbReference>
<keyword evidence="12" id="KW-1185">Reference proteome</keyword>
<feature type="transmembrane region" description="Helical" evidence="9">
    <location>
        <begin position="48"/>
        <end position="72"/>
    </location>
</feature>
<feature type="transmembrane region" description="Helical" evidence="9">
    <location>
        <begin position="108"/>
        <end position="131"/>
    </location>
</feature>
<protein>
    <recommendedName>
        <fullName evidence="9">Autophagy-related protein</fullName>
    </recommendedName>
</protein>
<comment type="subcellular location">
    <subcellularLocation>
        <location evidence="1 9">Vacuole membrane</location>
        <topology evidence="1 9">Multi-pass membrane protein</topology>
    </subcellularLocation>
</comment>
<keyword evidence="9" id="KW-0029">Amino-acid transport</keyword>
<keyword evidence="3 9" id="KW-0813">Transport</keyword>
<reference evidence="11 12" key="1">
    <citation type="submission" date="2015-01" db="EMBL/GenBank/DDBJ databases">
        <title>The Genome Sequence of Exophiala mesophila CBS40295.</title>
        <authorList>
            <consortium name="The Broad Institute Genomics Platform"/>
            <person name="Cuomo C."/>
            <person name="de Hoog S."/>
            <person name="Gorbushina A."/>
            <person name="Stielow B."/>
            <person name="Teixiera M."/>
            <person name="Abouelleil A."/>
            <person name="Chapman S.B."/>
            <person name="Priest M."/>
            <person name="Young S.K."/>
            <person name="Wortman J."/>
            <person name="Nusbaum C."/>
            <person name="Birren B."/>
        </authorList>
    </citation>
    <scope>NUCLEOTIDE SEQUENCE [LARGE SCALE GENOMIC DNA]</scope>
    <source>
        <strain evidence="11 12">CBS 40295</strain>
    </source>
</reference>
<keyword evidence="5 9" id="KW-1133">Transmembrane helix</keyword>
<dbReference type="GO" id="GO:0032974">
    <property type="term" value="P:amino acid transmembrane export from vacuole"/>
    <property type="evidence" value="ECO:0007669"/>
    <property type="project" value="TreeGrafter"/>
</dbReference>
<keyword evidence="6 9" id="KW-0072">Autophagy</keyword>
<feature type="transmembrane region" description="Helical" evidence="9">
    <location>
        <begin position="258"/>
        <end position="281"/>
    </location>
</feature>
<organism evidence="11 12">
    <name type="scientific">Exophiala mesophila</name>
    <name type="common">Black yeast-like fungus</name>
    <dbReference type="NCBI Taxonomy" id="212818"/>
    <lineage>
        <taxon>Eukaryota</taxon>
        <taxon>Fungi</taxon>
        <taxon>Dikarya</taxon>
        <taxon>Ascomycota</taxon>
        <taxon>Pezizomycotina</taxon>
        <taxon>Eurotiomycetes</taxon>
        <taxon>Chaetothyriomycetidae</taxon>
        <taxon>Chaetothyriales</taxon>
        <taxon>Herpotrichiellaceae</taxon>
        <taxon>Exophiala</taxon>
    </lineage>
</organism>
<dbReference type="STRING" id="212818.A0A0D1ZQT0"/>
<evidence type="ECO:0000256" key="10">
    <source>
        <dbReference type="SAM" id="MobiDB-lite"/>
    </source>
</evidence>
<feature type="transmembrane region" description="Helical" evidence="9">
    <location>
        <begin position="138"/>
        <end position="158"/>
    </location>
</feature>
<proteinExistence type="inferred from homology"/>
<dbReference type="InterPro" id="IPR024671">
    <property type="entry name" value="Atg22-like"/>
</dbReference>
<dbReference type="RefSeq" id="XP_016220702.1">
    <property type="nucleotide sequence ID" value="XM_016373791.1"/>
</dbReference>
<evidence type="ECO:0000256" key="3">
    <source>
        <dbReference type="ARBA" id="ARBA00022448"/>
    </source>
</evidence>
<feature type="transmembrane region" description="Helical" evidence="9">
    <location>
        <begin position="482"/>
        <end position="503"/>
    </location>
</feature>
<name>A0A0D1ZQT0_EXOME</name>
<dbReference type="SUPFAM" id="SSF103473">
    <property type="entry name" value="MFS general substrate transporter"/>
    <property type="match status" value="1"/>
</dbReference>
<dbReference type="GO" id="GO:0006914">
    <property type="term" value="P:autophagy"/>
    <property type="evidence" value="ECO:0007669"/>
    <property type="project" value="UniProtKB-KW"/>
</dbReference>
<dbReference type="GeneID" id="27326572"/>
<evidence type="ECO:0000256" key="9">
    <source>
        <dbReference type="RuleBase" id="RU363073"/>
    </source>
</evidence>
<dbReference type="PANTHER" id="PTHR23519">
    <property type="entry name" value="AUTOPHAGY-RELATED PROTEIN 22"/>
    <property type="match status" value="1"/>
</dbReference>